<sequence>MFTKHIKIAQLLLLYCVTVQSYIAAENRLLKEDANFFQNLCNNIIYDNKKETNDSYGINLYPFLWLSYKWSNSKSYHSNIGGRTFNEHPLKDQLSVPVNKSDNRMQGRKITVNELIKRTKLITTYIKKFQKDANGTVTNSSQNFKEANFDADLLLTFVMMIYQWTSDVIILNTIGKSYYEKILKLPEKCEPQLIQTNYTLQDRIIRSSDIISIIKMIQNQLHTKSKELLKKKDYHTMEHNSTTAEQLIKLIKSIVFELNEKLNSEETIISSRLNKDIVKLQLFAYKWVLNIRYPNIRKKSVKNFQPLKDQSSLLMDKHDNESTNQEKNTRKTDVLKREGRSLTTLDASTETVCKFERIIHHTLEMRLYVFGRITHEWFTYENYTIGGRSLNDFQLPLEDQSFSLPVEERGYELEDEITIKDFMDNVKLIKHQINENLKISEETTMDTSNESSQKLRNREHIHVKKSNVDSINKHLNYLRLKYILTIYRWISNIIIYNTIGKTSLGDIFSRLRECQPMFPVKETNEQLKEFEEISKEIIYLTQLLQTTASEI</sequence>
<evidence type="ECO:0000256" key="1">
    <source>
        <dbReference type="SAM" id="MobiDB-lite"/>
    </source>
</evidence>
<proteinExistence type="predicted"/>
<reference evidence="3" key="2">
    <citation type="submission" date="2016-04" db="UniProtKB">
        <authorList>
            <consortium name="EnsemblMetazoa"/>
        </authorList>
    </citation>
    <scope>IDENTIFICATION</scope>
</reference>
<keyword evidence="2" id="KW-0732">Signal</keyword>
<keyword evidence="4" id="KW-1185">Reference proteome</keyword>
<gene>
    <name evidence="3" type="primary">105619689</name>
</gene>
<feature type="region of interest" description="Disordered" evidence="1">
    <location>
        <begin position="313"/>
        <end position="335"/>
    </location>
</feature>
<dbReference type="EnsemblMetazoa" id="XM_012201212.1">
    <property type="protein sequence ID" value="XP_012056602.1"/>
    <property type="gene ID" value="LOC105619689"/>
</dbReference>
<feature type="chain" id="PRO_5007629224" evidence="2">
    <location>
        <begin position="22"/>
        <end position="551"/>
    </location>
</feature>
<feature type="signal peptide" evidence="2">
    <location>
        <begin position="1"/>
        <end position="21"/>
    </location>
</feature>
<dbReference type="KEGG" id="acep:105619689"/>
<evidence type="ECO:0000256" key="2">
    <source>
        <dbReference type="SAM" id="SignalP"/>
    </source>
</evidence>
<dbReference type="InParanoid" id="A0A158NGE4"/>
<evidence type="ECO:0000313" key="3">
    <source>
        <dbReference type="EnsemblMetazoa" id="XP_012056602.1"/>
    </source>
</evidence>
<name>A0A158NGE4_ATTCE</name>
<dbReference type="AlphaFoldDB" id="A0A158NGE4"/>
<protein>
    <submittedName>
        <fullName evidence="3">Uncharacterized protein</fullName>
    </submittedName>
</protein>
<reference evidence="4" key="1">
    <citation type="journal article" date="2011" name="PLoS Genet.">
        <title>The genome sequence of the leaf-cutter ant Atta cephalotes reveals insights into its obligate symbiotic lifestyle.</title>
        <authorList>
            <person name="Suen G."/>
            <person name="Teiling C."/>
            <person name="Li L."/>
            <person name="Holt C."/>
            <person name="Abouheif E."/>
            <person name="Bornberg-Bauer E."/>
            <person name="Bouffard P."/>
            <person name="Caldera E.J."/>
            <person name="Cash E."/>
            <person name="Cavanaugh A."/>
            <person name="Denas O."/>
            <person name="Elhaik E."/>
            <person name="Fave M.J."/>
            <person name="Gadau J."/>
            <person name="Gibson J.D."/>
            <person name="Graur D."/>
            <person name="Grubbs K.J."/>
            <person name="Hagen D.E."/>
            <person name="Harkins T.T."/>
            <person name="Helmkampf M."/>
            <person name="Hu H."/>
            <person name="Johnson B.R."/>
            <person name="Kim J."/>
            <person name="Marsh S.E."/>
            <person name="Moeller J.A."/>
            <person name="Munoz-Torres M.C."/>
            <person name="Murphy M.C."/>
            <person name="Naughton M.C."/>
            <person name="Nigam S."/>
            <person name="Overson R."/>
            <person name="Rajakumar R."/>
            <person name="Reese J.T."/>
            <person name="Scott J.J."/>
            <person name="Smith C.R."/>
            <person name="Tao S."/>
            <person name="Tsutsui N.D."/>
            <person name="Viljakainen L."/>
            <person name="Wissler L."/>
            <person name="Yandell M.D."/>
            <person name="Zimmer F."/>
            <person name="Taylor J."/>
            <person name="Slater S.C."/>
            <person name="Clifton S.W."/>
            <person name="Warren W.C."/>
            <person name="Elsik C.G."/>
            <person name="Smith C.D."/>
            <person name="Weinstock G.M."/>
            <person name="Gerardo N.M."/>
            <person name="Currie C.R."/>
        </authorList>
    </citation>
    <scope>NUCLEOTIDE SEQUENCE [LARGE SCALE GENOMIC DNA]</scope>
</reference>
<evidence type="ECO:0000313" key="4">
    <source>
        <dbReference type="Proteomes" id="UP000005205"/>
    </source>
</evidence>
<dbReference type="STRING" id="12957.A0A158NGE4"/>
<dbReference type="OrthoDB" id="7550636at2759"/>
<dbReference type="EMBL" id="ADTU01001593">
    <property type="status" value="NOT_ANNOTATED_CDS"/>
    <property type="molecule type" value="Genomic_DNA"/>
</dbReference>
<organism evidence="3 4">
    <name type="scientific">Atta cephalotes</name>
    <name type="common">Leafcutter ant</name>
    <dbReference type="NCBI Taxonomy" id="12957"/>
    <lineage>
        <taxon>Eukaryota</taxon>
        <taxon>Metazoa</taxon>
        <taxon>Ecdysozoa</taxon>
        <taxon>Arthropoda</taxon>
        <taxon>Hexapoda</taxon>
        <taxon>Insecta</taxon>
        <taxon>Pterygota</taxon>
        <taxon>Neoptera</taxon>
        <taxon>Endopterygota</taxon>
        <taxon>Hymenoptera</taxon>
        <taxon>Apocrita</taxon>
        <taxon>Aculeata</taxon>
        <taxon>Formicoidea</taxon>
        <taxon>Formicidae</taxon>
        <taxon>Myrmicinae</taxon>
        <taxon>Atta</taxon>
    </lineage>
</organism>
<accession>A0A158NGE4</accession>
<dbReference type="Proteomes" id="UP000005205">
    <property type="component" value="Unassembled WGS sequence"/>
</dbReference>